<organism evidence="1">
    <name type="scientific">Vibrio cyclitrophicus</name>
    <dbReference type="NCBI Taxonomy" id="47951"/>
    <lineage>
        <taxon>Bacteria</taxon>
        <taxon>Pseudomonadati</taxon>
        <taxon>Pseudomonadota</taxon>
        <taxon>Gammaproteobacteria</taxon>
        <taxon>Vibrionales</taxon>
        <taxon>Vibrionaceae</taxon>
        <taxon>Vibrio</taxon>
    </lineage>
</organism>
<proteinExistence type="predicted"/>
<comment type="caution">
    <text evidence="1">The sequence shown here is derived from an EMBL/GenBank/DDBJ whole genome shotgun (WGS) entry which is preliminary data.</text>
</comment>
<accession>A0A7Z1MDV8</accession>
<dbReference type="RefSeq" id="WP_102333055.1">
    <property type="nucleotide sequence ID" value="NZ_CP170590.1"/>
</dbReference>
<evidence type="ECO:0000313" key="1">
    <source>
        <dbReference type="EMBL" id="PMP22457.1"/>
    </source>
</evidence>
<name>A0A7Z1MDV8_9VIBR</name>
<reference evidence="1" key="1">
    <citation type="submission" date="2016-07" db="EMBL/GenBank/DDBJ databases">
        <authorList>
            <person name="Kauffman K."/>
            <person name="Arevalo P."/>
            <person name="Polz M.F."/>
        </authorList>
    </citation>
    <scope>NUCLEOTIDE SEQUENCE</scope>
    <source>
        <strain evidence="1">10N.222.46.E12</strain>
    </source>
</reference>
<dbReference type="AlphaFoldDB" id="A0A7Z1MDV8"/>
<dbReference type="EMBL" id="MDBS01000078">
    <property type="protein sequence ID" value="PMP22457.1"/>
    <property type="molecule type" value="Genomic_DNA"/>
</dbReference>
<sequence length="276" mass="31111">MDLVAIQHLGKKDLFEQMKTITVEKGDIELGLWTFEDNKLTTGTYNVQEIPIQDVVKLQKNEVIGKKYYVTFELGSTQSFVATMKEKTYLAIYDSFVKLGNNPISTVLLLKRKSKKNVVWSVLGVLFLVGIFSGSGSDSRPEECDFLSDDKLSTRAWNKEYKSCSSDYLNIDANIVGSSGAPNNIAYYYQKGQAWLVLNMNAPNNTKRSFDKLVSSAKTLSLKSTGLELPTEIAEAVKDHSKLPLSMANGKHRWKLVKEQWPSGNGYELKFYLYDL</sequence>
<reference evidence="1" key="2">
    <citation type="journal article" date="2018" name="Nature">
        <title>A major lineage of non-tailed dsDNA viruses as unrecognized killers of marine bacteria.</title>
        <authorList>
            <person name="Kauffman K.M."/>
            <person name="Hussain F.A."/>
            <person name="Yang J."/>
            <person name="Arevalo P."/>
            <person name="Brown J.M."/>
            <person name="Chang W.K."/>
            <person name="VanInsberghe D."/>
            <person name="Elsherbini J."/>
            <person name="Sharma R.S."/>
            <person name="Cutler M.B."/>
            <person name="Kelly L."/>
            <person name="Polz M.F."/>
        </authorList>
    </citation>
    <scope>NUCLEOTIDE SEQUENCE</scope>
    <source>
        <strain evidence="1">10N.222.46.E12</strain>
    </source>
</reference>
<gene>
    <name evidence="1" type="ORF">BCS90_06430</name>
</gene>
<protein>
    <submittedName>
        <fullName evidence="1">Uncharacterized protein</fullName>
    </submittedName>
</protein>